<comment type="caution">
    <text evidence="1">The sequence shown here is derived from an EMBL/GenBank/DDBJ whole genome shotgun (WGS) entry which is preliminary data.</text>
</comment>
<feature type="non-terminal residue" evidence="1">
    <location>
        <position position="1"/>
    </location>
</feature>
<dbReference type="AlphaFoldDB" id="X0Y0X4"/>
<name>X0Y0X4_9ZZZZ</name>
<evidence type="ECO:0008006" key="2">
    <source>
        <dbReference type="Google" id="ProtNLM"/>
    </source>
</evidence>
<gene>
    <name evidence="1" type="ORF">S01H1_68229</name>
</gene>
<dbReference type="EMBL" id="BARS01045241">
    <property type="protein sequence ID" value="GAG30551.1"/>
    <property type="molecule type" value="Genomic_DNA"/>
</dbReference>
<sequence length="32" mass="3424">TFVNGVQVDQAILADGDLLEVGLVQLRLASLR</sequence>
<proteinExistence type="predicted"/>
<reference evidence="1" key="1">
    <citation type="journal article" date="2014" name="Front. Microbiol.">
        <title>High frequency of phylogenetically diverse reductive dehalogenase-homologous genes in deep subseafloor sedimentary metagenomes.</title>
        <authorList>
            <person name="Kawai M."/>
            <person name="Futagami T."/>
            <person name="Toyoda A."/>
            <person name="Takaki Y."/>
            <person name="Nishi S."/>
            <person name="Hori S."/>
            <person name="Arai W."/>
            <person name="Tsubouchi T."/>
            <person name="Morono Y."/>
            <person name="Uchiyama I."/>
            <person name="Ito T."/>
            <person name="Fujiyama A."/>
            <person name="Inagaki F."/>
            <person name="Takami H."/>
        </authorList>
    </citation>
    <scope>NUCLEOTIDE SEQUENCE</scope>
    <source>
        <strain evidence="1">Expedition CK06-06</strain>
    </source>
</reference>
<organism evidence="1">
    <name type="scientific">marine sediment metagenome</name>
    <dbReference type="NCBI Taxonomy" id="412755"/>
    <lineage>
        <taxon>unclassified sequences</taxon>
        <taxon>metagenomes</taxon>
        <taxon>ecological metagenomes</taxon>
    </lineage>
</organism>
<evidence type="ECO:0000313" key="1">
    <source>
        <dbReference type="EMBL" id="GAG30551.1"/>
    </source>
</evidence>
<accession>X0Y0X4</accession>
<protein>
    <recommendedName>
        <fullName evidence="2">FHA domain-containing protein</fullName>
    </recommendedName>
</protein>